<name>A0A941INH8_9ACTN</name>
<feature type="region of interest" description="Disordered" evidence="1">
    <location>
        <begin position="1"/>
        <end position="28"/>
    </location>
</feature>
<evidence type="ECO:0000313" key="2">
    <source>
        <dbReference type="EMBL" id="MBR7835425.1"/>
    </source>
</evidence>
<dbReference type="Proteomes" id="UP000675781">
    <property type="component" value="Unassembled WGS sequence"/>
</dbReference>
<accession>A0A941INH8</accession>
<dbReference type="InterPro" id="IPR011044">
    <property type="entry name" value="Quino_amine_DH_bsu"/>
</dbReference>
<evidence type="ECO:0000313" key="3">
    <source>
        <dbReference type="Proteomes" id="UP000675781"/>
    </source>
</evidence>
<evidence type="ECO:0000256" key="1">
    <source>
        <dbReference type="SAM" id="MobiDB-lite"/>
    </source>
</evidence>
<proteinExistence type="predicted"/>
<keyword evidence="3" id="KW-1185">Reference proteome</keyword>
<reference evidence="2" key="1">
    <citation type="submission" date="2021-04" db="EMBL/GenBank/DDBJ databases">
        <title>Genome based classification of Actinospica acidithermotolerans sp. nov., an actinobacterium isolated from an Indonesian hot spring.</title>
        <authorList>
            <person name="Kusuma A.B."/>
            <person name="Putra K.E."/>
            <person name="Nafisah S."/>
            <person name="Loh J."/>
            <person name="Nouioui I."/>
            <person name="Goodfellow M."/>
        </authorList>
    </citation>
    <scope>NUCLEOTIDE SEQUENCE</scope>
    <source>
        <strain evidence="2">CSCA 57</strain>
    </source>
</reference>
<comment type="caution">
    <text evidence="2">The sequence shown here is derived from an EMBL/GenBank/DDBJ whole genome shotgun (WGS) entry which is preliminary data.</text>
</comment>
<sequence length="486" mass="48948">MVIRRHSARGSDDALGAREETADTPRATRRTAVAGGLGITALIAFPDVIAASTAQAATAGAADGSGSAATAAAAGGTPHFFLYGTTGPTTHPGVEERRAPVDGQSAASNLVTGLDVAPVRSADGNTLALVSTSAAGTPRAVTLTLVDTSTGVTATQRTLALPGASSAASILSKPVFAGTDTVALLVAVSEPSAPRTLHKVPANGVAAVTTGYAWTTTHQVAYFHRATATFSGPFPLRLGADPYLALTDAAADATHLYLWAVQDFTRIRSAKGSAQPTLTTEFYAVPLGSGTPDLTTASRGPWPSGVGAQILATGHVARVVAGRDLEAFSPSDGSLRTVAVAPMHEVSAAKPGSITLESRPDGTVVLTNSAFGRATVLDPAAGFTSVAAIDYPRVRYPVRGASVSSDGTTLYTLGAAGSGGLNAYRIATGALTASYTHGESYTGVYQLAGGNLLTLTAGSRTGLSFFTPGLEYVTAAATDVLVAGVY</sequence>
<protein>
    <submittedName>
        <fullName evidence="2">Uncharacterized protein</fullName>
    </submittedName>
</protein>
<dbReference type="RefSeq" id="WP_212529919.1">
    <property type="nucleotide sequence ID" value="NZ_JAGSOG010000095.1"/>
</dbReference>
<gene>
    <name evidence="2" type="ORF">KDL01_19275</name>
</gene>
<dbReference type="SUPFAM" id="SSF50969">
    <property type="entry name" value="YVTN repeat-like/Quinoprotein amine dehydrogenase"/>
    <property type="match status" value="1"/>
</dbReference>
<dbReference type="AlphaFoldDB" id="A0A941INH8"/>
<feature type="compositionally biased region" description="Basic and acidic residues" evidence="1">
    <location>
        <begin position="9"/>
        <end position="23"/>
    </location>
</feature>
<dbReference type="EMBL" id="JAGSOG010000095">
    <property type="protein sequence ID" value="MBR7835425.1"/>
    <property type="molecule type" value="Genomic_DNA"/>
</dbReference>
<organism evidence="2 3">
    <name type="scientific">Actinospica durhamensis</name>
    <dbReference type="NCBI Taxonomy" id="1508375"/>
    <lineage>
        <taxon>Bacteria</taxon>
        <taxon>Bacillati</taxon>
        <taxon>Actinomycetota</taxon>
        <taxon>Actinomycetes</taxon>
        <taxon>Catenulisporales</taxon>
        <taxon>Actinospicaceae</taxon>
        <taxon>Actinospica</taxon>
    </lineage>
</organism>